<evidence type="ECO:0008006" key="4">
    <source>
        <dbReference type="Google" id="ProtNLM"/>
    </source>
</evidence>
<keyword evidence="3" id="KW-1185">Reference proteome</keyword>
<evidence type="ECO:0000313" key="3">
    <source>
        <dbReference type="Proteomes" id="UP000007590"/>
    </source>
</evidence>
<dbReference type="AlphaFoldDB" id="H8KLC4"/>
<dbReference type="Proteomes" id="UP000007590">
    <property type="component" value="Chromosome"/>
</dbReference>
<feature type="chain" id="PRO_5003613658" description="DUF4440 domain-containing protein" evidence="1">
    <location>
        <begin position="22"/>
        <end position="163"/>
    </location>
</feature>
<keyword evidence="1" id="KW-0732">Signal</keyword>
<feature type="signal peptide" evidence="1">
    <location>
        <begin position="1"/>
        <end position="21"/>
    </location>
</feature>
<dbReference type="EMBL" id="CP003349">
    <property type="protein sequence ID" value="AFD08626.1"/>
    <property type="molecule type" value="Genomic_DNA"/>
</dbReference>
<evidence type="ECO:0000313" key="2">
    <source>
        <dbReference type="EMBL" id="AFD08626.1"/>
    </source>
</evidence>
<dbReference type="eggNOG" id="ENOG5033X2D">
    <property type="taxonomic scope" value="Bacteria"/>
</dbReference>
<accession>H8KLC4</accession>
<dbReference type="OrthoDB" id="879965at2"/>
<protein>
    <recommendedName>
        <fullName evidence="4">DUF4440 domain-containing protein</fullName>
    </recommendedName>
</protein>
<dbReference type="SUPFAM" id="SSF54427">
    <property type="entry name" value="NTF2-like"/>
    <property type="match status" value="1"/>
</dbReference>
<dbReference type="RefSeq" id="WP_014681849.1">
    <property type="nucleotide sequence ID" value="NC_017770.1"/>
</dbReference>
<reference evidence="2" key="1">
    <citation type="submission" date="2012-02" db="EMBL/GenBank/DDBJ databases">
        <title>The complete genome of Solitalea canadensis DSM 3403.</title>
        <authorList>
            <consortium name="US DOE Joint Genome Institute (JGI-PGF)"/>
            <person name="Lucas S."/>
            <person name="Copeland A."/>
            <person name="Lapidus A."/>
            <person name="Glavina del Rio T."/>
            <person name="Dalin E."/>
            <person name="Tice H."/>
            <person name="Bruce D."/>
            <person name="Goodwin L."/>
            <person name="Pitluck S."/>
            <person name="Peters L."/>
            <person name="Ovchinnikova G."/>
            <person name="Lu M."/>
            <person name="Kyrpides N."/>
            <person name="Mavromatis K."/>
            <person name="Ivanova N."/>
            <person name="Brettin T."/>
            <person name="Detter J.C."/>
            <person name="Han C."/>
            <person name="Larimer F."/>
            <person name="Land M."/>
            <person name="Hauser L."/>
            <person name="Markowitz V."/>
            <person name="Cheng J.-F."/>
            <person name="Hugenholtz P."/>
            <person name="Woyke T."/>
            <person name="Wu D."/>
            <person name="Spring S."/>
            <person name="Schroeder M."/>
            <person name="Kopitz M."/>
            <person name="Brambilla E."/>
            <person name="Klenk H.-P."/>
            <person name="Eisen J.A."/>
        </authorList>
    </citation>
    <scope>NUCLEOTIDE SEQUENCE</scope>
    <source>
        <strain evidence="2">DSM 3403</strain>
    </source>
</reference>
<dbReference type="Gene3D" id="3.10.450.50">
    <property type="match status" value="1"/>
</dbReference>
<name>H8KLC4_SOLCM</name>
<organism evidence="2 3">
    <name type="scientific">Solitalea canadensis (strain ATCC 29591 / DSM 3403 / JCM 21819 / LMG 8368 / NBRC 15130 / NCIMB 12057 / USAM 9D)</name>
    <name type="common">Flexibacter canadensis</name>
    <dbReference type="NCBI Taxonomy" id="929556"/>
    <lineage>
        <taxon>Bacteria</taxon>
        <taxon>Pseudomonadati</taxon>
        <taxon>Bacteroidota</taxon>
        <taxon>Sphingobacteriia</taxon>
        <taxon>Sphingobacteriales</taxon>
        <taxon>Sphingobacteriaceae</taxon>
        <taxon>Solitalea</taxon>
    </lineage>
</organism>
<sequence length="163" mass="18933">MINNSLVCGAILIVLSIQVNAQNVKKHSIQEIETRSELWNKAYNSRDSLRFYTLFDSLAVLSSAGGRWIGAEECKRLCRGLYKRRPDISWTNKSNKIEINEQWNVAYETGDWTEAWTEQGDTSKSQIIGKYWIMWRFKNDNWYIISGIFTPLSCTGSYCNKKK</sequence>
<dbReference type="HOGENOM" id="CLU_1625961_0_0_10"/>
<evidence type="ECO:0000256" key="1">
    <source>
        <dbReference type="SAM" id="SignalP"/>
    </source>
</evidence>
<gene>
    <name evidence="2" type="ordered locus">Solca_3622</name>
</gene>
<proteinExistence type="predicted"/>
<dbReference type="KEGG" id="scn:Solca_3622"/>
<dbReference type="InterPro" id="IPR032710">
    <property type="entry name" value="NTF2-like_dom_sf"/>
</dbReference>